<proteinExistence type="predicted"/>
<comment type="caution">
    <text evidence="1">The sequence shown here is derived from an EMBL/GenBank/DDBJ whole genome shotgun (WGS) entry which is preliminary data.</text>
</comment>
<evidence type="ECO:0000313" key="1">
    <source>
        <dbReference type="EMBL" id="EGQ75885.1"/>
    </source>
</evidence>
<protein>
    <submittedName>
        <fullName evidence="1">Uncharacterized protein</fullName>
    </submittedName>
</protein>
<organism evidence="1 2">
    <name type="scientific">Neisseria macacae ATCC 33926</name>
    <dbReference type="NCBI Taxonomy" id="997348"/>
    <lineage>
        <taxon>Bacteria</taxon>
        <taxon>Pseudomonadati</taxon>
        <taxon>Pseudomonadota</taxon>
        <taxon>Betaproteobacteria</taxon>
        <taxon>Neisseriales</taxon>
        <taxon>Neisseriaceae</taxon>
        <taxon>Neisseria</taxon>
    </lineage>
</organism>
<accession>A0AA36UHU6</accession>
<gene>
    <name evidence="1" type="ORF">HMPREF9418_2224</name>
</gene>
<dbReference type="AlphaFoldDB" id="A0AA36UHU6"/>
<dbReference type="Proteomes" id="UP000004982">
    <property type="component" value="Unassembled WGS sequence"/>
</dbReference>
<sequence>MVGRILESDEPLRFNRIAHNRNCRIQESDLPLKPQIFNLSDDPKP</sequence>
<evidence type="ECO:0000313" key="2">
    <source>
        <dbReference type="Proteomes" id="UP000004982"/>
    </source>
</evidence>
<dbReference type="EMBL" id="AFQE01000110">
    <property type="protein sequence ID" value="EGQ75885.1"/>
    <property type="molecule type" value="Genomic_DNA"/>
</dbReference>
<reference evidence="1 2" key="1">
    <citation type="submission" date="2011-05" db="EMBL/GenBank/DDBJ databases">
        <authorList>
            <person name="Muzny D."/>
            <person name="Qin X."/>
            <person name="Deng J."/>
            <person name="Jiang H."/>
            <person name="Liu Y."/>
            <person name="Qu J."/>
            <person name="Song X.-Z."/>
            <person name="Zhang L."/>
            <person name="Thornton R."/>
            <person name="Coyle M."/>
            <person name="Francisco L."/>
            <person name="Jackson L."/>
            <person name="Javaid M."/>
            <person name="Korchina V."/>
            <person name="Kovar C."/>
            <person name="Mata R."/>
            <person name="Mathew T."/>
            <person name="Ngo R."/>
            <person name="Nguyen L."/>
            <person name="Nguyen N."/>
            <person name="Okwuonu G."/>
            <person name="Ongeri F."/>
            <person name="Pham C."/>
            <person name="Simmons D."/>
            <person name="Wilczek-Boney K."/>
            <person name="Hale W."/>
            <person name="Jakkamsetti A."/>
            <person name="Pham P."/>
            <person name="Ruth R."/>
            <person name="San Lucas F."/>
            <person name="Warren J."/>
            <person name="Zhang J."/>
            <person name="Zhao Z."/>
            <person name="Zhou C."/>
            <person name="Zhu D."/>
            <person name="Lee S."/>
            <person name="Bess C."/>
            <person name="Blankenburg K."/>
            <person name="Forbes L."/>
            <person name="Fu Q."/>
            <person name="Gubbala S."/>
            <person name="Hirani K."/>
            <person name="Jayaseelan J.C."/>
            <person name="Lara F."/>
            <person name="Munidasa M."/>
            <person name="Palculict T."/>
            <person name="Patil S."/>
            <person name="Pu L.-L."/>
            <person name="Saada N."/>
            <person name="Tang L."/>
            <person name="Weissenberger G."/>
            <person name="Zhu Y."/>
            <person name="Hemphill L."/>
            <person name="Shang Y."/>
            <person name="Youmans B."/>
            <person name="Ayvaz T."/>
            <person name="Ross M."/>
            <person name="Santibanez J."/>
            <person name="Aqrawi P."/>
            <person name="Gross S."/>
            <person name="Joshi V."/>
            <person name="Fowler G."/>
            <person name="Nazareth L."/>
            <person name="Reid J."/>
            <person name="Worley K."/>
            <person name="Petrosino J."/>
            <person name="Highlander S."/>
            <person name="Gibbs R."/>
        </authorList>
    </citation>
    <scope>NUCLEOTIDE SEQUENCE [LARGE SCALE GENOMIC DNA]</scope>
    <source>
        <strain evidence="1 2">ATCC 33926</strain>
    </source>
</reference>
<name>A0AA36UHU6_9NEIS</name>